<protein>
    <recommendedName>
        <fullName evidence="4">DUF481 domain-containing protein</fullName>
    </recommendedName>
</protein>
<keyword evidence="1" id="KW-0732">Signal</keyword>
<dbReference type="Pfam" id="PF04338">
    <property type="entry name" value="DUF481"/>
    <property type="match status" value="1"/>
</dbReference>
<dbReference type="Proteomes" id="UP000628854">
    <property type="component" value="Unassembled WGS sequence"/>
</dbReference>
<dbReference type="EMBL" id="BMKF01000001">
    <property type="protein sequence ID" value="GGB61947.1"/>
    <property type="molecule type" value="Genomic_DNA"/>
</dbReference>
<evidence type="ECO:0008006" key="4">
    <source>
        <dbReference type="Google" id="ProtNLM"/>
    </source>
</evidence>
<proteinExistence type="predicted"/>
<sequence>MTKPITLFLSASICLVPVAVAQDDWTGEGSLSAGYTTGNTETTDLGLALKLNREVGIWTYTGEAAADYGETDSVETKNRFFLAGEVDRQLGDKLFGFARTSYEKDEFSGFESRWFAGGGLGYPVLENETTNWSIQGGPGIKIDEVRDTITNVNGVPTVIPGSTEESFSVIANSEFAHQFNDAVSLSNSTNAIYASESTQFGNVIALTAALTDAFSARFSFDVRHDTNPPEGFEATDTVTRASIVYAFGN</sequence>
<comment type="caution">
    <text evidence="2">The sequence shown here is derived from an EMBL/GenBank/DDBJ whole genome shotgun (WGS) entry which is preliminary data.</text>
</comment>
<accession>A0ABQ1J7X3</accession>
<name>A0ABQ1J7X3_9PROT</name>
<evidence type="ECO:0000256" key="1">
    <source>
        <dbReference type="SAM" id="SignalP"/>
    </source>
</evidence>
<feature type="signal peptide" evidence="1">
    <location>
        <begin position="1"/>
        <end position="21"/>
    </location>
</feature>
<evidence type="ECO:0000313" key="2">
    <source>
        <dbReference type="EMBL" id="GGB61947.1"/>
    </source>
</evidence>
<evidence type="ECO:0000313" key="3">
    <source>
        <dbReference type="Proteomes" id="UP000628854"/>
    </source>
</evidence>
<dbReference type="RefSeq" id="WP_084393468.1">
    <property type="nucleotide sequence ID" value="NZ_BMKF01000001.1"/>
</dbReference>
<feature type="chain" id="PRO_5046807846" description="DUF481 domain-containing protein" evidence="1">
    <location>
        <begin position="22"/>
        <end position="249"/>
    </location>
</feature>
<keyword evidence="3" id="KW-1185">Reference proteome</keyword>
<dbReference type="InterPro" id="IPR007433">
    <property type="entry name" value="DUF481"/>
</dbReference>
<organism evidence="2 3">
    <name type="scientific">Henriciella pelagia</name>
    <dbReference type="NCBI Taxonomy" id="1977912"/>
    <lineage>
        <taxon>Bacteria</taxon>
        <taxon>Pseudomonadati</taxon>
        <taxon>Pseudomonadota</taxon>
        <taxon>Alphaproteobacteria</taxon>
        <taxon>Hyphomonadales</taxon>
        <taxon>Hyphomonadaceae</taxon>
        <taxon>Henriciella</taxon>
    </lineage>
</organism>
<gene>
    <name evidence="2" type="ORF">GCM10011503_08230</name>
</gene>
<reference evidence="3" key="1">
    <citation type="journal article" date="2019" name="Int. J. Syst. Evol. Microbiol.">
        <title>The Global Catalogue of Microorganisms (GCM) 10K type strain sequencing project: providing services to taxonomists for standard genome sequencing and annotation.</title>
        <authorList>
            <consortium name="The Broad Institute Genomics Platform"/>
            <consortium name="The Broad Institute Genome Sequencing Center for Infectious Disease"/>
            <person name="Wu L."/>
            <person name="Ma J."/>
        </authorList>
    </citation>
    <scope>NUCLEOTIDE SEQUENCE [LARGE SCALE GENOMIC DNA]</scope>
    <source>
        <strain evidence="3">CGMCC 1.15928</strain>
    </source>
</reference>